<proteinExistence type="predicted"/>
<dbReference type="EMBL" id="EF584000">
    <property type="protein sequence ID" value="ABQ76123.1"/>
    <property type="molecule type" value="Genomic_DNA"/>
</dbReference>
<accession>A5YT16</accession>
<organism evidence="2">
    <name type="scientific">uncultured haloarchaeon</name>
    <dbReference type="NCBI Taxonomy" id="160804"/>
    <lineage>
        <taxon>Archaea</taxon>
        <taxon>Methanobacteriati</taxon>
        <taxon>Methanobacteriota</taxon>
        <taxon>Stenosarchaea group</taxon>
        <taxon>Halobacteria</taxon>
        <taxon>Halobacteriales</taxon>
        <taxon>Halobacteriaceae</taxon>
        <taxon>environmental samples</taxon>
    </lineage>
</organism>
<protein>
    <recommendedName>
        <fullName evidence="3">Membrane-bound metal-dependent hydrolase</fullName>
    </recommendedName>
</protein>
<evidence type="ECO:0008006" key="3">
    <source>
        <dbReference type="Google" id="ProtNLM"/>
    </source>
</evidence>
<keyword evidence="1" id="KW-1133">Transmembrane helix</keyword>
<dbReference type="AlphaFoldDB" id="A5YT16"/>
<evidence type="ECO:0000313" key="2">
    <source>
        <dbReference type="EMBL" id="ABQ76123.1"/>
    </source>
</evidence>
<sequence length="158" mass="17766">MTPLGHLSLALIAGHLQDYDGRDLSLCLIASVLPDVIDKSLWRIGPFITGHTLVHSVLTFSVVSIMILALPRLRRLTPFIPGYGAHILADLMVAYPKFMINYFWPLLPQRPTPDGPAVDYWINYAASAPGVVEIISIAIGTYILIHYRFPHQWYNHFS</sequence>
<feature type="transmembrane region" description="Helical" evidence="1">
    <location>
        <begin position="52"/>
        <end position="71"/>
    </location>
</feature>
<feature type="transmembrane region" description="Helical" evidence="1">
    <location>
        <begin position="83"/>
        <end position="104"/>
    </location>
</feature>
<feature type="transmembrane region" description="Helical" evidence="1">
    <location>
        <begin position="124"/>
        <end position="145"/>
    </location>
</feature>
<name>A5YT16_9EURY</name>
<evidence type="ECO:0000256" key="1">
    <source>
        <dbReference type="SAM" id="Phobius"/>
    </source>
</evidence>
<dbReference type="Pfam" id="PF04307">
    <property type="entry name" value="YdjM"/>
    <property type="match status" value="1"/>
</dbReference>
<reference evidence="2" key="1">
    <citation type="journal article" date="2007" name="ISME J.">
        <title>Genomic plasticity in prokaryotes: the case of the square haloarchaeon.</title>
        <authorList>
            <person name="Cuadros-Orellana S."/>
            <person name="Martin-Cuadrado A.B."/>
            <person name="Legault B."/>
            <person name="D'Auria G."/>
            <person name="Zhaxybayeva O."/>
            <person name="Papke R.T."/>
            <person name="Rodriguez-Valera F."/>
        </authorList>
    </citation>
    <scope>NUCLEOTIDE SEQUENCE</scope>
</reference>
<keyword evidence="1" id="KW-0812">Transmembrane</keyword>
<dbReference type="InterPro" id="IPR007404">
    <property type="entry name" value="YdjM-like"/>
</dbReference>
<keyword evidence="1" id="KW-0472">Membrane</keyword>